<feature type="region of interest" description="Disordered" evidence="1">
    <location>
        <begin position="97"/>
        <end position="127"/>
    </location>
</feature>
<dbReference type="EMBL" id="CM003375">
    <property type="protein sequence ID" value="KOM43654.1"/>
    <property type="molecule type" value="Genomic_DNA"/>
</dbReference>
<name>A0A0L9UM85_PHAAN</name>
<organism evidence="2 3">
    <name type="scientific">Phaseolus angularis</name>
    <name type="common">Azuki bean</name>
    <name type="synonym">Vigna angularis</name>
    <dbReference type="NCBI Taxonomy" id="3914"/>
    <lineage>
        <taxon>Eukaryota</taxon>
        <taxon>Viridiplantae</taxon>
        <taxon>Streptophyta</taxon>
        <taxon>Embryophyta</taxon>
        <taxon>Tracheophyta</taxon>
        <taxon>Spermatophyta</taxon>
        <taxon>Magnoliopsida</taxon>
        <taxon>eudicotyledons</taxon>
        <taxon>Gunneridae</taxon>
        <taxon>Pentapetalae</taxon>
        <taxon>rosids</taxon>
        <taxon>fabids</taxon>
        <taxon>Fabales</taxon>
        <taxon>Fabaceae</taxon>
        <taxon>Papilionoideae</taxon>
        <taxon>50 kb inversion clade</taxon>
        <taxon>NPAAA clade</taxon>
        <taxon>indigoferoid/millettioid clade</taxon>
        <taxon>Phaseoleae</taxon>
        <taxon>Vigna</taxon>
    </lineage>
</organism>
<proteinExistence type="predicted"/>
<accession>A0A0L9UM85</accession>
<protein>
    <submittedName>
        <fullName evidence="2">Uncharacterized protein</fullName>
    </submittedName>
</protein>
<evidence type="ECO:0000313" key="2">
    <source>
        <dbReference type="EMBL" id="KOM43654.1"/>
    </source>
</evidence>
<dbReference type="Proteomes" id="UP000053144">
    <property type="component" value="Chromosome 5"/>
</dbReference>
<dbReference type="AlphaFoldDB" id="A0A0L9UM85"/>
<feature type="compositionally biased region" description="Basic and acidic residues" evidence="1">
    <location>
        <begin position="98"/>
        <end position="124"/>
    </location>
</feature>
<reference evidence="3" key="1">
    <citation type="journal article" date="2015" name="Proc. Natl. Acad. Sci. U.S.A.">
        <title>Genome sequencing of adzuki bean (Vigna angularis) provides insight into high starch and low fat accumulation and domestication.</title>
        <authorList>
            <person name="Yang K."/>
            <person name="Tian Z."/>
            <person name="Chen C."/>
            <person name="Luo L."/>
            <person name="Zhao B."/>
            <person name="Wang Z."/>
            <person name="Yu L."/>
            <person name="Li Y."/>
            <person name="Sun Y."/>
            <person name="Li W."/>
            <person name="Chen Y."/>
            <person name="Li Y."/>
            <person name="Zhang Y."/>
            <person name="Ai D."/>
            <person name="Zhao J."/>
            <person name="Shang C."/>
            <person name="Ma Y."/>
            <person name="Wu B."/>
            <person name="Wang M."/>
            <person name="Gao L."/>
            <person name="Sun D."/>
            <person name="Zhang P."/>
            <person name="Guo F."/>
            <person name="Wang W."/>
            <person name="Li Y."/>
            <person name="Wang J."/>
            <person name="Varshney R.K."/>
            <person name="Wang J."/>
            <person name="Ling H.Q."/>
            <person name="Wan P."/>
        </authorList>
    </citation>
    <scope>NUCLEOTIDE SEQUENCE</scope>
    <source>
        <strain evidence="3">cv. Jingnong 6</strain>
    </source>
</reference>
<sequence>MFGLEGTLYVCVLGRGGRNRFCREPRWWQRRFGGEQGGRHDLGAYEISTNNLAQKIAQKEARRTERILVLERKEKEDLTLSRGTFIFDHHPVFGRASTIHEEKKGTPAKEGEITGDKADKDKQSSKRYLSPPRNYFLHHSASSAWIAYAITATRAYSLASSVSTISHLHFPKPSSMFSLDGSLPPRTTSFPQTSM</sequence>
<evidence type="ECO:0000313" key="3">
    <source>
        <dbReference type="Proteomes" id="UP000053144"/>
    </source>
</evidence>
<evidence type="ECO:0000256" key="1">
    <source>
        <dbReference type="SAM" id="MobiDB-lite"/>
    </source>
</evidence>
<dbReference type="Gramene" id="KOM43654">
    <property type="protein sequence ID" value="KOM43654"/>
    <property type="gene ID" value="LR48_Vigan05g125900"/>
</dbReference>
<gene>
    <name evidence="2" type="ORF">LR48_Vigan05g125900</name>
</gene>